<dbReference type="EMBL" id="BONV01000047">
    <property type="protein sequence ID" value="GIG84029.1"/>
    <property type="molecule type" value="Genomic_DNA"/>
</dbReference>
<reference evidence="1 2" key="1">
    <citation type="submission" date="2021-01" db="EMBL/GenBank/DDBJ databases">
        <title>Whole genome shotgun sequence of Planotetraspora kaengkrachanensis NBRC 104272.</title>
        <authorList>
            <person name="Komaki H."/>
            <person name="Tamura T."/>
        </authorList>
    </citation>
    <scope>NUCLEOTIDE SEQUENCE [LARGE SCALE GENOMIC DNA]</scope>
    <source>
        <strain evidence="1 2">NBRC 104272</strain>
    </source>
</reference>
<evidence type="ECO:0000313" key="1">
    <source>
        <dbReference type="EMBL" id="GIG84029.1"/>
    </source>
</evidence>
<accession>A0A8J3VBZ9</accession>
<gene>
    <name evidence="1" type="ORF">Pka01_71560</name>
</gene>
<comment type="caution">
    <text evidence="1">The sequence shown here is derived from an EMBL/GenBank/DDBJ whole genome shotgun (WGS) entry which is preliminary data.</text>
</comment>
<name>A0A8J3VBZ9_9ACTN</name>
<organism evidence="1 2">
    <name type="scientific">Planotetraspora kaengkrachanensis</name>
    <dbReference type="NCBI Taxonomy" id="575193"/>
    <lineage>
        <taxon>Bacteria</taxon>
        <taxon>Bacillati</taxon>
        <taxon>Actinomycetota</taxon>
        <taxon>Actinomycetes</taxon>
        <taxon>Streptosporangiales</taxon>
        <taxon>Streptosporangiaceae</taxon>
        <taxon>Planotetraspora</taxon>
    </lineage>
</organism>
<proteinExistence type="predicted"/>
<evidence type="ECO:0000313" key="2">
    <source>
        <dbReference type="Proteomes" id="UP000630097"/>
    </source>
</evidence>
<sequence>MTGFGVQVGYATTRFRRSSHVRPQRFTGGGPTPSIGAFPAGGHSLVFDRGWREVAETVLEWVRRQDRAQLK</sequence>
<dbReference type="AlphaFoldDB" id="A0A8J3VBZ9"/>
<keyword evidence="2" id="KW-1185">Reference proteome</keyword>
<protein>
    <submittedName>
        <fullName evidence="1">Uncharacterized protein</fullName>
    </submittedName>
</protein>
<dbReference type="Proteomes" id="UP000630097">
    <property type="component" value="Unassembled WGS sequence"/>
</dbReference>